<dbReference type="OrthoDB" id="2757320at2759"/>
<gene>
    <name evidence="1" type="ORF">A0H81_14055</name>
</gene>
<evidence type="ECO:0000313" key="2">
    <source>
        <dbReference type="Proteomes" id="UP000092993"/>
    </source>
</evidence>
<dbReference type="SUPFAM" id="SSF52047">
    <property type="entry name" value="RNI-like"/>
    <property type="match status" value="1"/>
</dbReference>
<dbReference type="InterPro" id="IPR032675">
    <property type="entry name" value="LRR_dom_sf"/>
</dbReference>
<proteinExistence type="predicted"/>
<dbReference type="EMBL" id="LUGG01000038">
    <property type="protein sequence ID" value="OBZ65861.1"/>
    <property type="molecule type" value="Genomic_DNA"/>
</dbReference>
<evidence type="ECO:0000313" key="1">
    <source>
        <dbReference type="EMBL" id="OBZ65861.1"/>
    </source>
</evidence>
<comment type="caution">
    <text evidence="1">The sequence shown here is derived from an EMBL/GenBank/DDBJ whole genome shotgun (WGS) entry which is preliminary data.</text>
</comment>
<evidence type="ECO:0008006" key="3">
    <source>
        <dbReference type="Google" id="ProtNLM"/>
    </source>
</evidence>
<dbReference type="Gene3D" id="3.80.10.10">
    <property type="entry name" value="Ribonuclease Inhibitor"/>
    <property type="match status" value="1"/>
</dbReference>
<keyword evidence="2" id="KW-1185">Reference proteome</keyword>
<sequence length="488" mass="55288">MSQHQALSTPDILYEIFDQCKTSIIRSESTLARCTQVCKAFFNPAARALWRTIPNIFPLLQLLSSFKWLEKIPNGYSQLMLCGAISEQDWLRFRQYAKLIRKVTFDCFSLERIEPSVWVYLMRQNAGEPLLPHLHTLMWEPSKPFNAALPAIVSPSLRYLMLNLHCEPPDYPNTTQLAIGMLLQSVFVFAPHIQDLVIDAPAQSLSAMAIAGLKHLRKLDVSESGVMDLSLLEHLSTLDDLVELSIHVDISGQDVFGSTGLYALKTLRIKIPSTSLRDVRASFDEIRLRCPLLHTLRYIILPEDPNTAQPTVLPLHDIVRPLFRLTNLENVTLNFSSHEIEVSDQDLQNVADAWPGLVSFSLKHTRSSTIPTPQVLLYFARRCPALQILSLPFLDISKAHFFHDWPVMSHGLRCLTITKNADFLYRCLDSLTLSIDRLFPALDIRDCESSYHEESYERGAFEEGWPPGSSVPSTASRIIKSFNICEGI</sequence>
<name>A0A1C7LM75_GRIFR</name>
<dbReference type="AlphaFoldDB" id="A0A1C7LM75"/>
<organism evidence="1 2">
    <name type="scientific">Grifola frondosa</name>
    <name type="common">Maitake</name>
    <name type="synonym">Polyporus frondosus</name>
    <dbReference type="NCBI Taxonomy" id="5627"/>
    <lineage>
        <taxon>Eukaryota</taxon>
        <taxon>Fungi</taxon>
        <taxon>Dikarya</taxon>
        <taxon>Basidiomycota</taxon>
        <taxon>Agaricomycotina</taxon>
        <taxon>Agaricomycetes</taxon>
        <taxon>Polyporales</taxon>
        <taxon>Grifolaceae</taxon>
        <taxon>Grifola</taxon>
    </lineage>
</organism>
<dbReference type="Proteomes" id="UP000092993">
    <property type="component" value="Unassembled WGS sequence"/>
</dbReference>
<reference evidence="1 2" key="1">
    <citation type="submission" date="2016-03" db="EMBL/GenBank/DDBJ databases">
        <title>Whole genome sequencing of Grifola frondosa 9006-11.</title>
        <authorList>
            <person name="Min B."/>
            <person name="Park H."/>
            <person name="Kim J.-G."/>
            <person name="Cho H."/>
            <person name="Oh Y.-L."/>
            <person name="Kong W.-S."/>
            <person name="Choi I.-G."/>
        </authorList>
    </citation>
    <scope>NUCLEOTIDE SEQUENCE [LARGE SCALE GENOMIC DNA]</scope>
    <source>
        <strain evidence="1 2">9006-11</strain>
    </source>
</reference>
<accession>A0A1C7LM75</accession>
<protein>
    <recommendedName>
        <fullName evidence="3">F-box domain-containing protein</fullName>
    </recommendedName>
</protein>
<dbReference type="OMA" id="WRDINDP"/>